<evidence type="ECO:0000256" key="5">
    <source>
        <dbReference type="ARBA" id="ARBA00023242"/>
    </source>
</evidence>
<evidence type="ECO:0000256" key="7">
    <source>
        <dbReference type="SAM" id="MobiDB-lite"/>
    </source>
</evidence>
<sequence length="223" mass="24556">MNPSIGAFPGLKFSKDDNPRPEPTVELSLRTPTDPKTPLPEILPKSSVVYNCSYCKREFSNAQALGGHQNAHKNERALAKKDEEIGRGQSDILRPSLPYYPCLTYSSNPFHGSMHRSPFGVRLESMIHKPLYPRVTYGSSGYHFGQGYPRPALMNPPQPSFNGRFDSNSGFLVPGPSNSSRINGTDSFARFASTSQSNVTVNKPAARSDEHKDDSGIDLTLKL</sequence>
<organism evidence="9 10">
    <name type="scientific">Hibiscus sabdariffa</name>
    <name type="common">roselle</name>
    <dbReference type="NCBI Taxonomy" id="183260"/>
    <lineage>
        <taxon>Eukaryota</taxon>
        <taxon>Viridiplantae</taxon>
        <taxon>Streptophyta</taxon>
        <taxon>Embryophyta</taxon>
        <taxon>Tracheophyta</taxon>
        <taxon>Spermatophyta</taxon>
        <taxon>Magnoliopsida</taxon>
        <taxon>eudicotyledons</taxon>
        <taxon>Gunneridae</taxon>
        <taxon>Pentapetalae</taxon>
        <taxon>rosids</taxon>
        <taxon>malvids</taxon>
        <taxon>Malvales</taxon>
        <taxon>Malvaceae</taxon>
        <taxon>Malvoideae</taxon>
        <taxon>Hibiscus</taxon>
    </lineage>
</organism>
<dbReference type="InterPro" id="IPR013087">
    <property type="entry name" value="Znf_C2H2_type"/>
</dbReference>
<keyword evidence="4" id="KW-0862">Zinc</keyword>
<dbReference type="Proteomes" id="UP001472677">
    <property type="component" value="Unassembled WGS sequence"/>
</dbReference>
<gene>
    <name evidence="9" type="ORF">V6N12_063369</name>
</gene>
<keyword evidence="2" id="KW-0479">Metal-binding</keyword>
<proteinExistence type="predicted"/>
<keyword evidence="5" id="KW-0539">Nucleus</keyword>
<evidence type="ECO:0000256" key="2">
    <source>
        <dbReference type="ARBA" id="ARBA00022723"/>
    </source>
</evidence>
<dbReference type="PANTHER" id="PTHR47287:SF9">
    <property type="entry name" value="ZINC FINGER PROTEIN 4-LIKE"/>
    <property type="match status" value="1"/>
</dbReference>
<dbReference type="EMBL" id="JBBPBM010000007">
    <property type="protein sequence ID" value="KAK8575702.1"/>
    <property type="molecule type" value="Genomic_DNA"/>
</dbReference>
<dbReference type="SUPFAM" id="SSF57667">
    <property type="entry name" value="beta-beta-alpha zinc fingers"/>
    <property type="match status" value="1"/>
</dbReference>
<dbReference type="PROSITE" id="PS00028">
    <property type="entry name" value="ZINC_FINGER_C2H2_1"/>
    <property type="match status" value="1"/>
</dbReference>
<dbReference type="InterPro" id="IPR036236">
    <property type="entry name" value="Znf_C2H2_sf"/>
</dbReference>
<protein>
    <recommendedName>
        <fullName evidence="8">C2H2-type domain-containing protein</fullName>
    </recommendedName>
</protein>
<feature type="compositionally biased region" description="Basic and acidic residues" evidence="7">
    <location>
        <begin position="206"/>
        <end position="215"/>
    </location>
</feature>
<evidence type="ECO:0000256" key="6">
    <source>
        <dbReference type="PROSITE-ProRule" id="PRU00042"/>
    </source>
</evidence>
<evidence type="ECO:0000256" key="3">
    <source>
        <dbReference type="ARBA" id="ARBA00022771"/>
    </source>
</evidence>
<comment type="caution">
    <text evidence="9">The sequence shown here is derived from an EMBL/GenBank/DDBJ whole genome shotgun (WGS) entry which is preliminary data.</text>
</comment>
<feature type="region of interest" description="Disordered" evidence="7">
    <location>
        <begin position="193"/>
        <end position="223"/>
    </location>
</feature>
<accession>A0ABR2FBI3</accession>
<evidence type="ECO:0000256" key="4">
    <source>
        <dbReference type="ARBA" id="ARBA00022833"/>
    </source>
</evidence>
<comment type="subcellular location">
    <subcellularLocation>
        <location evidence="1">Nucleus</location>
    </subcellularLocation>
</comment>
<evidence type="ECO:0000313" key="9">
    <source>
        <dbReference type="EMBL" id="KAK8575702.1"/>
    </source>
</evidence>
<dbReference type="PROSITE" id="PS50157">
    <property type="entry name" value="ZINC_FINGER_C2H2_2"/>
    <property type="match status" value="1"/>
</dbReference>
<feature type="region of interest" description="Disordered" evidence="7">
    <location>
        <begin position="1"/>
        <end position="40"/>
    </location>
</feature>
<dbReference type="Gene3D" id="3.30.160.60">
    <property type="entry name" value="Classic Zinc Finger"/>
    <property type="match status" value="1"/>
</dbReference>
<keyword evidence="3 6" id="KW-0863">Zinc-finger</keyword>
<dbReference type="PANTHER" id="PTHR47287">
    <property type="entry name" value="C2H2 AND C2HC ZINC FINGERS SUPERFAMILY PROTEIN"/>
    <property type="match status" value="1"/>
</dbReference>
<reference evidence="9 10" key="1">
    <citation type="journal article" date="2024" name="G3 (Bethesda)">
        <title>Genome assembly of Hibiscus sabdariffa L. provides insights into metabolisms of medicinal natural products.</title>
        <authorList>
            <person name="Kim T."/>
        </authorList>
    </citation>
    <scope>NUCLEOTIDE SEQUENCE [LARGE SCALE GENOMIC DNA]</scope>
    <source>
        <strain evidence="9">TK-2024</strain>
        <tissue evidence="9">Old leaves</tissue>
    </source>
</reference>
<evidence type="ECO:0000313" key="10">
    <source>
        <dbReference type="Proteomes" id="UP001472677"/>
    </source>
</evidence>
<evidence type="ECO:0000256" key="1">
    <source>
        <dbReference type="ARBA" id="ARBA00004123"/>
    </source>
</evidence>
<dbReference type="Pfam" id="PF13912">
    <property type="entry name" value="zf-C2H2_6"/>
    <property type="match status" value="1"/>
</dbReference>
<dbReference type="InterPro" id="IPR044246">
    <property type="entry name" value="ZFP3-like"/>
</dbReference>
<name>A0ABR2FBI3_9ROSI</name>
<keyword evidence="10" id="KW-1185">Reference proteome</keyword>
<feature type="domain" description="C2H2-type" evidence="8">
    <location>
        <begin position="50"/>
        <end position="77"/>
    </location>
</feature>
<evidence type="ECO:0000259" key="8">
    <source>
        <dbReference type="PROSITE" id="PS50157"/>
    </source>
</evidence>